<dbReference type="EMBL" id="JAUEPO010000002">
    <property type="protein sequence ID" value="KAK3333786.1"/>
    <property type="molecule type" value="Genomic_DNA"/>
</dbReference>
<organism evidence="1 2">
    <name type="scientific">Cercophora scortea</name>
    <dbReference type="NCBI Taxonomy" id="314031"/>
    <lineage>
        <taxon>Eukaryota</taxon>
        <taxon>Fungi</taxon>
        <taxon>Dikarya</taxon>
        <taxon>Ascomycota</taxon>
        <taxon>Pezizomycotina</taxon>
        <taxon>Sordariomycetes</taxon>
        <taxon>Sordariomycetidae</taxon>
        <taxon>Sordariales</taxon>
        <taxon>Lasiosphaeriaceae</taxon>
        <taxon>Cercophora</taxon>
    </lineage>
</organism>
<name>A0AAE0J097_9PEZI</name>
<comment type="caution">
    <text evidence="1">The sequence shown here is derived from an EMBL/GenBank/DDBJ whole genome shotgun (WGS) entry which is preliminary data.</text>
</comment>
<evidence type="ECO:0000313" key="1">
    <source>
        <dbReference type="EMBL" id="KAK3333786.1"/>
    </source>
</evidence>
<protein>
    <submittedName>
        <fullName evidence="1">Uncharacterized protein</fullName>
    </submittedName>
</protein>
<sequence>MYLYIPSLRSRGKDPANPVLPPPLRLQACGGSSCTLHWHHRHQIDNTLLGHSHGTMPASQPESKPAPQHVYTCKAGVTHPLSFFLLSCQNAIDVSLGLFQGFSGSRYLQTPIWLPGQVEVRVNRARSRTSTSCARLARLGITWDSERLRAALYYLVPIPPSPKQAPTIKFAHATRKRRQTPLQTKSPELKAEVPALDCSVSTLEGRNTFDCSGTRPQQPCARKKQDPYMCVNRQPYLAPGCP</sequence>
<reference evidence="1" key="2">
    <citation type="submission" date="2023-06" db="EMBL/GenBank/DDBJ databases">
        <authorList>
            <consortium name="Lawrence Berkeley National Laboratory"/>
            <person name="Haridas S."/>
            <person name="Hensen N."/>
            <person name="Bonometti L."/>
            <person name="Westerberg I."/>
            <person name="Brannstrom I.O."/>
            <person name="Guillou S."/>
            <person name="Cros-Aarteil S."/>
            <person name="Calhoun S."/>
            <person name="Kuo A."/>
            <person name="Mondo S."/>
            <person name="Pangilinan J."/>
            <person name="Riley R."/>
            <person name="Labutti K."/>
            <person name="Andreopoulos B."/>
            <person name="Lipzen A."/>
            <person name="Chen C."/>
            <person name="Yanf M."/>
            <person name="Daum C."/>
            <person name="Ng V."/>
            <person name="Clum A."/>
            <person name="Steindorff A."/>
            <person name="Ohm R."/>
            <person name="Martin F."/>
            <person name="Silar P."/>
            <person name="Natvig D."/>
            <person name="Lalanne C."/>
            <person name="Gautier V."/>
            <person name="Ament-Velasquez S.L."/>
            <person name="Kruys A."/>
            <person name="Hutchinson M.I."/>
            <person name="Powell A.J."/>
            <person name="Barry K."/>
            <person name="Miller A.N."/>
            <person name="Grigoriev I.V."/>
            <person name="Debuchy R."/>
            <person name="Gladieux P."/>
            <person name="Thoren M.H."/>
            <person name="Johannesson H."/>
        </authorList>
    </citation>
    <scope>NUCLEOTIDE SEQUENCE</scope>
    <source>
        <strain evidence="1">SMH4131-1</strain>
    </source>
</reference>
<dbReference type="AlphaFoldDB" id="A0AAE0J097"/>
<reference evidence="1" key="1">
    <citation type="journal article" date="2023" name="Mol. Phylogenet. Evol.">
        <title>Genome-scale phylogeny and comparative genomics of the fungal order Sordariales.</title>
        <authorList>
            <person name="Hensen N."/>
            <person name="Bonometti L."/>
            <person name="Westerberg I."/>
            <person name="Brannstrom I.O."/>
            <person name="Guillou S."/>
            <person name="Cros-Aarteil S."/>
            <person name="Calhoun S."/>
            <person name="Haridas S."/>
            <person name="Kuo A."/>
            <person name="Mondo S."/>
            <person name="Pangilinan J."/>
            <person name="Riley R."/>
            <person name="LaButti K."/>
            <person name="Andreopoulos B."/>
            <person name="Lipzen A."/>
            <person name="Chen C."/>
            <person name="Yan M."/>
            <person name="Daum C."/>
            <person name="Ng V."/>
            <person name="Clum A."/>
            <person name="Steindorff A."/>
            <person name="Ohm R.A."/>
            <person name="Martin F."/>
            <person name="Silar P."/>
            <person name="Natvig D.O."/>
            <person name="Lalanne C."/>
            <person name="Gautier V."/>
            <person name="Ament-Velasquez S.L."/>
            <person name="Kruys A."/>
            <person name="Hutchinson M.I."/>
            <person name="Powell A.J."/>
            <person name="Barry K."/>
            <person name="Miller A.N."/>
            <person name="Grigoriev I.V."/>
            <person name="Debuchy R."/>
            <person name="Gladieux P."/>
            <person name="Hiltunen Thoren M."/>
            <person name="Johannesson H."/>
        </authorList>
    </citation>
    <scope>NUCLEOTIDE SEQUENCE</scope>
    <source>
        <strain evidence="1">SMH4131-1</strain>
    </source>
</reference>
<gene>
    <name evidence="1" type="ORF">B0T19DRAFT_137026</name>
</gene>
<evidence type="ECO:0000313" key="2">
    <source>
        <dbReference type="Proteomes" id="UP001286456"/>
    </source>
</evidence>
<dbReference type="Proteomes" id="UP001286456">
    <property type="component" value="Unassembled WGS sequence"/>
</dbReference>
<keyword evidence="2" id="KW-1185">Reference proteome</keyword>
<accession>A0AAE0J097</accession>
<proteinExistence type="predicted"/>